<dbReference type="PANTHER" id="PTHR21248">
    <property type="entry name" value="CARDIOLIPIN SYNTHASE"/>
    <property type="match status" value="1"/>
</dbReference>
<sequence>MTGFLKALAAVLLLSVAAIVIARLMFPLPSVDDRQESAAIALSPETTLGGLVDAPARLQSGKSGMRAMADGGAAFASRLRLVAGAEASIDAQYYIWRDDTSGRLLLSALREAAERGVRVRLLLDDNGIAGLDPVLTALHALENFEVRIFNPSTIRRPKVAGYLIDFFRMNRRMHNKALIADGAAAIVGGRNIGDEYFQMAEESHFIDLDVLAAGPVAAQTAANFDLYWNSGSAYPMDLITWDGNGELPGYVTGTDPAGPAAEVKRLSRFEGTAADRFIRGDVELEWVRAELLSDHPAKGLGEAEGDQLMINRLKEVVRQARTSLDLISPYLIPGDRGVAFLAGLRDNGAKIRILTNAYATTDVKVVHAGYAKYRRDLLREGMEVFELKPGDETPDTSAKPGVPGPSGSSGGSSGSSASSLHAKTVALDGDRVFIGSLNLDPRSVLFNTEMGFLIESPEIAQVISDGFVERIEPAAFAVRLDEGALRWREQLPDGTIVHDTEPGTTLFDRLAIRVLGWLPIEWML</sequence>
<dbReference type="InterPro" id="IPR001736">
    <property type="entry name" value="PLipase_D/transphosphatidylase"/>
</dbReference>
<dbReference type="PROSITE" id="PS50035">
    <property type="entry name" value="PLD"/>
    <property type="match status" value="2"/>
</dbReference>
<evidence type="ECO:0000259" key="7">
    <source>
        <dbReference type="PROSITE" id="PS50035"/>
    </source>
</evidence>
<evidence type="ECO:0000256" key="6">
    <source>
        <dbReference type="SAM" id="MobiDB-lite"/>
    </source>
</evidence>
<dbReference type="GO" id="GO:0030572">
    <property type="term" value="F:phosphatidyltransferase activity"/>
    <property type="evidence" value="ECO:0007669"/>
    <property type="project" value="UniProtKB-ARBA"/>
</dbReference>
<dbReference type="SMART" id="SM00155">
    <property type="entry name" value="PLDc"/>
    <property type="match status" value="2"/>
</dbReference>
<keyword evidence="4" id="KW-0964">Secreted</keyword>
<evidence type="ECO:0000256" key="2">
    <source>
        <dbReference type="ARBA" id="ARBA00004613"/>
    </source>
</evidence>
<evidence type="ECO:0000256" key="4">
    <source>
        <dbReference type="ARBA" id="ARBA00022525"/>
    </source>
</evidence>
<comment type="subcellular location">
    <subcellularLocation>
        <location evidence="2">Secreted</location>
    </subcellularLocation>
</comment>
<evidence type="ECO:0000313" key="8">
    <source>
        <dbReference type="EMBL" id="TCD15219.1"/>
    </source>
</evidence>
<proteinExistence type="predicted"/>
<name>A0A4R0PF61_9HYPH</name>
<evidence type="ECO:0000313" key="9">
    <source>
        <dbReference type="Proteomes" id="UP000291301"/>
    </source>
</evidence>
<dbReference type="GO" id="GO:0005576">
    <property type="term" value="C:extracellular region"/>
    <property type="evidence" value="ECO:0007669"/>
    <property type="project" value="UniProtKB-SubCell"/>
</dbReference>
<feature type="domain" description="PLD phosphodiesterase" evidence="7">
    <location>
        <begin position="169"/>
        <end position="196"/>
    </location>
</feature>
<dbReference type="PANTHER" id="PTHR21248:SF12">
    <property type="entry name" value="CARDIOLIPIN SYNTHASE C"/>
    <property type="match status" value="1"/>
</dbReference>
<dbReference type="Pfam" id="PF13091">
    <property type="entry name" value="PLDc_2"/>
    <property type="match status" value="2"/>
</dbReference>
<dbReference type="CDD" id="cd09113">
    <property type="entry name" value="PLDc_ymdC_like_2"/>
    <property type="match status" value="1"/>
</dbReference>
<dbReference type="InterPro" id="IPR025202">
    <property type="entry name" value="PLD-like_dom"/>
</dbReference>
<dbReference type="RefSeq" id="WP_131567060.1">
    <property type="nucleotide sequence ID" value="NZ_JAINFK010000004.1"/>
</dbReference>
<feature type="region of interest" description="Disordered" evidence="6">
    <location>
        <begin position="386"/>
        <end position="417"/>
    </location>
</feature>
<evidence type="ECO:0000256" key="3">
    <source>
        <dbReference type="ARBA" id="ARBA00018392"/>
    </source>
</evidence>
<dbReference type="CDD" id="cd09111">
    <property type="entry name" value="PLDc_ymdC_like_1"/>
    <property type="match status" value="1"/>
</dbReference>
<gene>
    <name evidence="8" type="ORF">E0D97_06660</name>
</gene>
<evidence type="ECO:0000256" key="1">
    <source>
        <dbReference type="ARBA" id="ARBA00003145"/>
    </source>
</evidence>
<dbReference type="GO" id="GO:0032049">
    <property type="term" value="P:cardiolipin biosynthetic process"/>
    <property type="evidence" value="ECO:0007669"/>
    <property type="project" value="UniProtKB-ARBA"/>
</dbReference>
<comment type="function">
    <text evidence="1">Could be a virulence factor.</text>
</comment>
<dbReference type="AlphaFoldDB" id="A0A4R0PF61"/>
<accession>A0A4R0PF61</accession>
<dbReference type="OrthoDB" id="9814092at2"/>
<reference evidence="8 9" key="1">
    <citation type="journal article" date="2015" name="Antonie Van Leeuwenhoek">
        <title>Oricola cellulosilytica gen. nov., sp. nov., a cellulose-degrading bacterium of the family Phyllobacteriaceae isolated from surface seashore water, and emended descriptions of Mesorhizobium loti and Phyllobacterium myrsinacearum.</title>
        <authorList>
            <person name="Hameed A."/>
            <person name="Shahina M."/>
            <person name="Lai W.A."/>
            <person name="Lin S.Y."/>
            <person name="Young L.S."/>
            <person name="Liu Y.C."/>
            <person name="Hsu Y.H."/>
            <person name="Young C.C."/>
        </authorList>
    </citation>
    <scope>NUCLEOTIDE SEQUENCE [LARGE SCALE GENOMIC DNA]</scope>
    <source>
        <strain evidence="8 9">KCTC 52183</strain>
    </source>
</reference>
<comment type="caution">
    <text evidence="8">The sequence shown here is derived from an EMBL/GenBank/DDBJ whole genome shotgun (WGS) entry which is preliminary data.</text>
</comment>
<dbReference type="SUPFAM" id="SSF56024">
    <property type="entry name" value="Phospholipase D/nuclease"/>
    <property type="match status" value="2"/>
</dbReference>
<evidence type="ECO:0000256" key="5">
    <source>
        <dbReference type="ARBA" id="ARBA00029594"/>
    </source>
</evidence>
<organism evidence="8 9">
    <name type="scientific">Oricola cellulosilytica</name>
    <dbReference type="NCBI Taxonomy" id="1429082"/>
    <lineage>
        <taxon>Bacteria</taxon>
        <taxon>Pseudomonadati</taxon>
        <taxon>Pseudomonadota</taxon>
        <taxon>Alphaproteobacteria</taxon>
        <taxon>Hyphomicrobiales</taxon>
        <taxon>Ahrensiaceae</taxon>
        <taxon>Oricola</taxon>
    </lineage>
</organism>
<protein>
    <recommendedName>
        <fullName evidence="3">Phospholipase D</fullName>
    </recommendedName>
    <alternativeName>
        <fullName evidence="5">Choline phosphatase</fullName>
    </alternativeName>
</protein>
<dbReference type="Gene3D" id="3.30.870.10">
    <property type="entry name" value="Endonuclease Chain A"/>
    <property type="match status" value="2"/>
</dbReference>
<dbReference type="EMBL" id="SJST01000002">
    <property type="protein sequence ID" value="TCD15219.1"/>
    <property type="molecule type" value="Genomic_DNA"/>
</dbReference>
<feature type="domain" description="PLD phosphodiesterase" evidence="7">
    <location>
        <begin position="416"/>
        <end position="443"/>
    </location>
</feature>
<keyword evidence="9" id="KW-1185">Reference proteome</keyword>
<dbReference type="Proteomes" id="UP000291301">
    <property type="component" value="Unassembled WGS sequence"/>
</dbReference>